<organism evidence="2 3">
    <name type="scientific">Reyranella aquatilis</name>
    <dbReference type="NCBI Taxonomy" id="2035356"/>
    <lineage>
        <taxon>Bacteria</taxon>
        <taxon>Pseudomonadati</taxon>
        <taxon>Pseudomonadota</taxon>
        <taxon>Alphaproteobacteria</taxon>
        <taxon>Hyphomicrobiales</taxon>
        <taxon>Reyranellaceae</taxon>
        <taxon>Reyranella</taxon>
    </lineage>
</organism>
<sequence length="60" mass="6443">MPDTGTSFSPSRRLPLKVPLAVLPLLAAAIALMTVVFVLAPRERGDLTCGRACYMTLPRS</sequence>
<comment type="caution">
    <text evidence="2">The sequence shown here is derived from an EMBL/GenBank/DDBJ whole genome shotgun (WGS) entry which is preliminary data.</text>
</comment>
<evidence type="ECO:0000313" key="3">
    <source>
        <dbReference type="Proteomes" id="UP001198862"/>
    </source>
</evidence>
<evidence type="ECO:0000313" key="2">
    <source>
        <dbReference type="EMBL" id="MCC8432458.1"/>
    </source>
</evidence>
<accession>A0ABS8L284</accession>
<proteinExistence type="predicted"/>
<keyword evidence="3" id="KW-1185">Reference proteome</keyword>
<dbReference type="EMBL" id="JAJISD010000014">
    <property type="protein sequence ID" value="MCC8432458.1"/>
    <property type="molecule type" value="Genomic_DNA"/>
</dbReference>
<dbReference type="RefSeq" id="WP_230553873.1">
    <property type="nucleotide sequence ID" value="NZ_JAJISD010000014.1"/>
</dbReference>
<dbReference type="Proteomes" id="UP001198862">
    <property type="component" value="Unassembled WGS sequence"/>
</dbReference>
<evidence type="ECO:0000256" key="1">
    <source>
        <dbReference type="SAM" id="Phobius"/>
    </source>
</evidence>
<keyword evidence="1" id="KW-1133">Transmembrane helix</keyword>
<reference evidence="2 3" key="1">
    <citation type="submission" date="2021-11" db="EMBL/GenBank/DDBJ databases">
        <authorList>
            <person name="Lee D.-H."/>
            <person name="Kim S.-B."/>
        </authorList>
    </citation>
    <scope>NUCLEOTIDE SEQUENCE [LARGE SCALE GENOMIC DNA]</scope>
    <source>
        <strain evidence="2 3">KCTC 52223</strain>
    </source>
</reference>
<protein>
    <submittedName>
        <fullName evidence="2">Uncharacterized protein</fullName>
    </submittedName>
</protein>
<keyword evidence="1" id="KW-0472">Membrane</keyword>
<name>A0ABS8L284_9HYPH</name>
<gene>
    <name evidence="2" type="ORF">LJ725_26070</name>
</gene>
<feature type="transmembrane region" description="Helical" evidence="1">
    <location>
        <begin position="20"/>
        <end position="40"/>
    </location>
</feature>
<keyword evidence="1" id="KW-0812">Transmembrane</keyword>